<evidence type="ECO:0000313" key="1">
    <source>
        <dbReference type="EMBL" id="KJV79007.1"/>
    </source>
</evidence>
<accession>A0A0F3PGD7</accession>
<proteinExistence type="predicted"/>
<comment type="caution">
    <text evidence="1">The sequence shown here is derived from an EMBL/GenBank/DDBJ whole genome shotgun (WGS) entry which is preliminary data.</text>
</comment>
<reference evidence="1 2" key="1">
    <citation type="submission" date="2015-01" db="EMBL/GenBank/DDBJ databases">
        <title>Genome Sequencing of Rickettsiales.</title>
        <authorList>
            <person name="Daugherty S.C."/>
            <person name="Su Q."/>
            <person name="Abolude K."/>
            <person name="Beier-Sexton M."/>
            <person name="Carlyon J.A."/>
            <person name="Carter R."/>
            <person name="Day N.P."/>
            <person name="Dumler S.J."/>
            <person name="Dyachenko V."/>
            <person name="Godinez A."/>
            <person name="Kurtti T.J."/>
            <person name="Lichay M."/>
            <person name="Mullins K.E."/>
            <person name="Ott S."/>
            <person name="Pappas-Brown V."/>
            <person name="Paris D.H."/>
            <person name="Patel P."/>
            <person name="Richards A.L."/>
            <person name="Sadzewicz L."/>
            <person name="Sears K."/>
            <person name="Seidman D."/>
            <person name="Sengamalay N."/>
            <person name="Stenos J."/>
            <person name="Tallon L.J."/>
            <person name="Vincent G."/>
            <person name="Fraser C.M."/>
            <person name="Munderloh U."/>
            <person name="Dunning-Hotopp J.C."/>
        </authorList>
    </citation>
    <scope>NUCLEOTIDE SEQUENCE [LARGE SCALE GENOMIC DNA]</scope>
    <source>
        <strain evidence="1 2">Ect</strain>
    </source>
</reference>
<dbReference type="EMBL" id="LAOC01000001">
    <property type="protein sequence ID" value="KJV79007.1"/>
    <property type="molecule type" value="Genomic_DNA"/>
</dbReference>
<dbReference type="Proteomes" id="UP000033591">
    <property type="component" value="Unassembled WGS sequence"/>
</dbReference>
<gene>
    <name evidence="1" type="ORF">RMAECT_1045</name>
</gene>
<evidence type="ECO:0000313" key="2">
    <source>
        <dbReference type="Proteomes" id="UP000033591"/>
    </source>
</evidence>
<name>A0A0F3PGD7_RICRH</name>
<dbReference type="RefSeq" id="WP_196793590.1">
    <property type="nucleotide sequence ID" value="NZ_LAOC01000001.1"/>
</dbReference>
<sequence length="87" mass="10285">MENKNFEEAKALLEESICSLNTNTENQVLVQWYYIREQVVFMKKPEAIICPLNVMNMLLCFYPHIQQQPIIYGLIIEYKANVIKLMT</sequence>
<protein>
    <submittedName>
        <fullName evidence="1">Uncharacterized protein</fullName>
    </submittedName>
</protein>
<organism evidence="1 2">
    <name type="scientific">Rickettsia rhipicephali str. Ect</name>
    <dbReference type="NCBI Taxonomy" id="1359199"/>
    <lineage>
        <taxon>Bacteria</taxon>
        <taxon>Pseudomonadati</taxon>
        <taxon>Pseudomonadota</taxon>
        <taxon>Alphaproteobacteria</taxon>
        <taxon>Rickettsiales</taxon>
        <taxon>Rickettsiaceae</taxon>
        <taxon>Rickettsieae</taxon>
        <taxon>Rickettsia</taxon>
        <taxon>spotted fever group</taxon>
    </lineage>
</organism>
<dbReference type="AlphaFoldDB" id="A0A0F3PGD7"/>